<sequence length="92" mass="10098">MDEKTVENTLKRAIEADGGICWKLVSPGVDGVPDRLCLRAGRVVFVEVKAPGKKPRPLQQRRMNQLRAQGFTCLVVDGPEGIQEVRRALSAA</sequence>
<dbReference type="InterPro" id="IPR011856">
    <property type="entry name" value="tRNA_endonuc-like_dom_sf"/>
</dbReference>
<evidence type="ECO:0000256" key="2">
    <source>
        <dbReference type="ARBA" id="ARBA00022722"/>
    </source>
</evidence>
<keyword evidence="2" id="KW-0540">Nuclease</keyword>
<evidence type="ECO:0000313" key="5">
    <source>
        <dbReference type="EMBL" id="AZR07889.1"/>
    </source>
</evidence>
<dbReference type="AlphaFoldDB" id="A0A3Q9GLT4"/>
<proteinExistence type="predicted"/>
<evidence type="ECO:0000259" key="4">
    <source>
        <dbReference type="SMART" id="SM00990"/>
    </source>
</evidence>
<accession>A0A3Q9GLT4</accession>
<dbReference type="InterPro" id="IPR014883">
    <property type="entry name" value="VRR_NUC"/>
</dbReference>
<protein>
    <submittedName>
        <fullName evidence="5">VRR-NUC domain-containing protein</fullName>
    </submittedName>
</protein>
<reference evidence="5 6" key="1">
    <citation type="submission" date="2018-11" db="EMBL/GenBank/DDBJ databases">
        <title>Multidrug-resistant genes are associated with an 42-kb island TGI1 carrying a complex class 1 integron in a Trueperella pyogenes.</title>
        <authorList>
            <person name="Dong W."/>
        </authorList>
    </citation>
    <scope>NUCLEOTIDE SEQUENCE [LARGE SCALE GENOMIC DNA]</scope>
    <source>
        <strain evidence="5 6">TP4</strain>
    </source>
</reference>
<feature type="domain" description="VRR-NUC" evidence="4">
    <location>
        <begin position="1"/>
        <end position="80"/>
    </location>
</feature>
<comment type="cofactor">
    <cofactor evidence="1">
        <name>Mg(2+)</name>
        <dbReference type="ChEBI" id="CHEBI:18420"/>
    </cofactor>
</comment>
<dbReference type="Proteomes" id="UP000275951">
    <property type="component" value="Chromosome"/>
</dbReference>
<dbReference type="GeneID" id="97532407"/>
<dbReference type="RefSeq" id="WP_053794063.1">
    <property type="nucleotide sequence ID" value="NZ_CP012649.1"/>
</dbReference>
<dbReference type="GO" id="GO:0016788">
    <property type="term" value="F:hydrolase activity, acting on ester bonds"/>
    <property type="evidence" value="ECO:0007669"/>
    <property type="project" value="InterPro"/>
</dbReference>
<evidence type="ECO:0000256" key="3">
    <source>
        <dbReference type="ARBA" id="ARBA00022801"/>
    </source>
</evidence>
<dbReference type="Gene3D" id="3.40.1350.10">
    <property type="match status" value="1"/>
</dbReference>
<dbReference type="GO" id="GO:0004518">
    <property type="term" value="F:nuclease activity"/>
    <property type="evidence" value="ECO:0007669"/>
    <property type="project" value="UniProtKB-KW"/>
</dbReference>
<evidence type="ECO:0000256" key="1">
    <source>
        <dbReference type="ARBA" id="ARBA00001946"/>
    </source>
</evidence>
<dbReference type="GO" id="GO:0003676">
    <property type="term" value="F:nucleic acid binding"/>
    <property type="evidence" value="ECO:0007669"/>
    <property type="project" value="InterPro"/>
</dbReference>
<evidence type="ECO:0000313" key="6">
    <source>
        <dbReference type="Proteomes" id="UP000275951"/>
    </source>
</evidence>
<gene>
    <name evidence="5" type="ORF">EBQ10_08160</name>
</gene>
<dbReference type="EMBL" id="CP033905">
    <property type="protein sequence ID" value="AZR07889.1"/>
    <property type="molecule type" value="Genomic_DNA"/>
</dbReference>
<dbReference type="SMART" id="SM00990">
    <property type="entry name" value="VRR_NUC"/>
    <property type="match status" value="1"/>
</dbReference>
<name>A0A3Q9GLT4_9ACTO</name>
<organism evidence="5 6">
    <name type="scientific">Trueperella pyogenes</name>
    <dbReference type="NCBI Taxonomy" id="1661"/>
    <lineage>
        <taxon>Bacteria</taxon>
        <taxon>Bacillati</taxon>
        <taxon>Actinomycetota</taxon>
        <taxon>Actinomycetes</taxon>
        <taxon>Actinomycetales</taxon>
        <taxon>Actinomycetaceae</taxon>
        <taxon>Trueperella</taxon>
    </lineage>
</organism>
<keyword evidence="3" id="KW-0378">Hydrolase</keyword>
<dbReference type="OrthoDB" id="6706702at2"/>